<name>A0A4R6I5T8_9GAMM</name>
<gene>
    <name evidence="1" type="ORF">DFO68_1014</name>
</gene>
<dbReference type="EMBL" id="SNWH01000001">
    <property type="protein sequence ID" value="TDO16478.1"/>
    <property type="molecule type" value="Genomic_DNA"/>
</dbReference>
<accession>A0A4R6I5T8</accession>
<evidence type="ECO:0000313" key="1">
    <source>
        <dbReference type="EMBL" id="TDO16478.1"/>
    </source>
</evidence>
<organism evidence="1 2">
    <name type="scientific">Halomonas ventosae</name>
    <dbReference type="NCBI Taxonomy" id="229007"/>
    <lineage>
        <taxon>Bacteria</taxon>
        <taxon>Pseudomonadati</taxon>
        <taxon>Pseudomonadota</taxon>
        <taxon>Gammaproteobacteria</taxon>
        <taxon>Oceanospirillales</taxon>
        <taxon>Halomonadaceae</taxon>
        <taxon>Halomonas</taxon>
    </lineage>
</organism>
<reference evidence="1 2" key="1">
    <citation type="submission" date="2019-03" db="EMBL/GenBank/DDBJ databases">
        <title>Freshwater and sediment microbial communities from various areas in North America, analyzing microbe dynamics in response to fracking.</title>
        <authorList>
            <person name="Lamendella R."/>
        </authorList>
    </citation>
    <scope>NUCLEOTIDE SEQUENCE [LARGE SCALE GENOMIC DNA]</scope>
    <source>
        <strain evidence="1 2">1_TX</strain>
    </source>
</reference>
<proteinExistence type="predicted"/>
<protein>
    <submittedName>
        <fullName evidence="1">Uncharacterized protein</fullName>
    </submittedName>
</protein>
<dbReference type="Proteomes" id="UP000295150">
    <property type="component" value="Unassembled WGS sequence"/>
</dbReference>
<evidence type="ECO:0000313" key="2">
    <source>
        <dbReference type="Proteomes" id="UP000295150"/>
    </source>
</evidence>
<keyword evidence="2" id="KW-1185">Reference proteome</keyword>
<sequence length="53" mass="6168">MVTRTFKAYRELSGTGINIPFNSLIYDKVRYFPKYDTHTFISVTVSLFHALHA</sequence>
<dbReference type="AlphaFoldDB" id="A0A4R6I5T8"/>
<comment type="caution">
    <text evidence="1">The sequence shown here is derived from an EMBL/GenBank/DDBJ whole genome shotgun (WGS) entry which is preliminary data.</text>
</comment>